<gene>
    <name evidence="9" type="ORF">COEREDRAFT_90005</name>
</gene>
<feature type="domain" description="Major facilitator superfamily (MFS) profile" evidence="8">
    <location>
        <begin position="31"/>
        <end position="497"/>
    </location>
</feature>
<evidence type="ECO:0000256" key="1">
    <source>
        <dbReference type="ARBA" id="ARBA00004141"/>
    </source>
</evidence>
<feature type="transmembrane region" description="Helical" evidence="7">
    <location>
        <begin position="103"/>
        <end position="120"/>
    </location>
</feature>
<dbReference type="InterPro" id="IPR036259">
    <property type="entry name" value="MFS_trans_sf"/>
</dbReference>
<name>A0A2G5B2C8_COERN</name>
<evidence type="ECO:0000256" key="5">
    <source>
        <dbReference type="ARBA" id="ARBA00023136"/>
    </source>
</evidence>
<dbReference type="Proteomes" id="UP000242474">
    <property type="component" value="Unassembled WGS sequence"/>
</dbReference>
<keyword evidence="2" id="KW-0813">Transport</keyword>
<feature type="compositionally biased region" description="Basic and acidic residues" evidence="6">
    <location>
        <begin position="1"/>
        <end position="10"/>
    </location>
</feature>
<feature type="transmembrane region" description="Helical" evidence="7">
    <location>
        <begin position="309"/>
        <end position="328"/>
    </location>
</feature>
<keyword evidence="5 7" id="KW-0472">Membrane</keyword>
<dbReference type="InterPro" id="IPR001958">
    <property type="entry name" value="Tet-R_TetA/multi-R_MdtG-like"/>
</dbReference>
<dbReference type="OrthoDB" id="419616at2759"/>
<feature type="transmembrane region" description="Helical" evidence="7">
    <location>
        <begin position="268"/>
        <end position="289"/>
    </location>
</feature>
<evidence type="ECO:0000256" key="6">
    <source>
        <dbReference type="SAM" id="MobiDB-lite"/>
    </source>
</evidence>
<dbReference type="InterPro" id="IPR020846">
    <property type="entry name" value="MFS_dom"/>
</dbReference>
<dbReference type="PROSITE" id="PS50850">
    <property type="entry name" value="MFS"/>
    <property type="match status" value="1"/>
</dbReference>
<protein>
    <submittedName>
        <fullName evidence="9">MFS general substrate transporter</fullName>
    </submittedName>
</protein>
<reference evidence="9 10" key="1">
    <citation type="journal article" date="2015" name="Genome Biol. Evol.">
        <title>Phylogenomic analyses indicate that early fungi evolved digesting cell walls of algal ancestors of land plants.</title>
        <authorList>
            <person name="Chang Y."/>
            <person name="Wang S."/>
            <person name="Sekimoto S."/>
            <person name="Aerts A.L."/>
            <person name="Choi C."/>
            <person name="Clum A."/>
            <person name="LaButti K.M."/>
            <person name="Lindquist E.A."/>
            <person name="Yee Ngan C."/>
            <person name="Ohm R.A."/>
            <person name="Salamov A.A."/>
            <person name="Grigoriev I.V."/>
            <person name="Spatafora J.W."/>
            <person name="Berbee M.L."/>
        </authorList>
    </citation>
    <scope>NUCLEOTIDE SEQUENCE [LARGE SCALE GENOMIC DNA]</scope>
    <source>
        <strain evidence="9 10">NRRL 1564</strain>
    </source>
</reference>
<feature type="transmembrane region" description="Helical" evidence="7">
    <location>
        <begin position="348"/>
        <end position="365"/>
    </location>
</feature>
<proteinExistence type="predicted"/>
<feature type="transmembrane region" description="Helical" evidence="7">
    <location>
        <begin position="202"/>
        <end position="224"/>
    </location>
</feature>
<dbReference type="GO" id="GO:0022857">
    <property type="term" value="F:transmembrane transporter activity"/>
    <property type="evidence" value="ECO:0007669"/>
    <property type="project" value="InterPro"/>
</dbReference>
<keyword evidence="3 7" id="KW-0812">Transmembrane</keyword>
<accession>A0A2G5B2C8</accession>
<organism evidence="9 10">
    <name type="scientific">Coemansia reversa (strain ATCC 12441 / NRRL 1564)</name>
    <dbReference type="NCBI Taxonomy" id="763665"/>
    <lineage>
        <taxon>Eukaryota</taxon>
        <taxon>Fungi</taxon>
        <taxon>Fungi incertae sedis</taxon>
        <taxon>Zoopagomycota</taxon>
        <taxon>Kickxellomycotina</taxon>
        <taxon>Kickxellomycetes</taxon>
        <taxon>Kickxellales</taxon>
        <taxon>Kickxellaceae</taxon>
        <taxon>Coemansia</taxon>
    </lineage>
</organism>
<dbReference type="SUPFAM" id="SSF103473">
    <property type="entry name" value="MFS general substrate transporter"/>
    <property type="match status" value="1"/>
</dbReference>
<evidence type="ECO:0000313" key="10">
    <source>
        <dbReference type="Proteomes" id="UP000242474"/>
    </source>
</evidence>
<feature type="transmembrane region" description="Helical" evidence="7">
    <location>
        <begin position="69"/>
        <end position="91"/>
    </location>
</feature>
<evidence type="ECO:0000256" key="4">
    <source>
        <dbReference type="ARBA" id="ARBA00022989"/>
    </source>
</evidence>
<evidence type="ECO:0000259" key="8">
    <source>
        <dbReference type="PROSITE" id="PS50850"/>
    </source>
</evidence>
<dbReference type="InterPro" id="IPR011701">
    <property type="entry name" value="MFS"/>
</dbReference>
<evidence type="ECO:0000313" key="9">
    <source>
        <dbReference type="EMBL" id="PIA12867.1"/>
    </source>
</evidence>
<feature type="transmembrane region" description="Helical" evidence="7">
    <location>
        <begin position="394"/>
        <end position="422"/>
    </location>
</feature>
<dbReference type="Gene3D" id="1.20.1250.20">
    <property type="entry name" value="MFS general substrate transporter like domains"/>
    <property type="match status" value="1"/>
</dbReference>
<evidence type="ECO:0000256" key="3">
    <source>
        <dbReference type="ARBA" id="ARBA00022692"/>
    </source>
</evidence>
<comment type="subcellular location">
    <subcellularLocation>
        <location evidence="1">Membrane</location>
        <topology evidence="1">Multi-pass membrane protein</topology>
    </subcellularLocation>
</comment>
<dbReference type="PANTHER" id="PTHR23504:SF15">
    <property type="entry name" value="MAJOR FACILITATOR SUPERFAMILY (MFS) PROFILE DOMAIN-CONTAINING PROTEIN"/>
    <property type="match status" value="1"/>
</dbReference>
<dbReference type="PANTHER" id="PTHR23504">
    <property type="entry name" value="MAJOR FACILITATOR SUPERFAMILY DOMAIN-CONTAINING PROTEIN 10"/>
    <property type="match status" value="1"/>
</dbReference>
<feature type="transmembrane region" description="Helical" evidence="7">
    <location>
        <begin position="160"/>
        <end position="182"/>
    </location>
</feature>
<dbReference type="CDD" id="cd17330">
    <property type="entry name" value="MFS_SLC46_TetA_like"/>
    <property type="match status" value="1"/>
</dbReference>
<dbReference type="GO" id="GO:0016020">
    <property type="term" value="C:membrane"/>
    <property type="evidence" value="ECO:0007669"/>
    <property type="project" value="UniProtKB-SubCell"/>
</dbReference>
<dbReference type="PRINTS" id="PR01035">
    <property type="entry name" value="TCRTETA"/>
</dbReference>
<dbReference type="AlphaFoldDB" id="A0A2G5B2C8"/>
<evidence type="ECO:0000256" key="2">
    <source>
        <dbReference type="ARBA" id="ARBA00022448"/>
    </source>
</evidence>
<dbReference type="EMBL" id="KZ303562">
    <property type="protein sequence ID" value="PIA12867.1"/>
    <property type="molecule type" value="Genomic_DNA"/>
</dbReference>
<keyword evidence="4 7" id="KW-1133">Transmembrane helix</keyword>
<sequence length="511" mass="55676">MSRSENHREALVQSPDDSGDTQGETPLPWDQLGALIAVRLAEPINYALIMPFVYQMVEGFGVAKTSKDVSFYVGILMASFSVCQMITTMFWGPLSDRIGRRPTLLIGLAGDLTTFVLFGLSRSFTWALVARSLNGFCAGNGAVVKSVIAELADNSNRSRMMALLPLVYNVGMAFGAATGGLLADPVNQYPRVFGNCEIFRTFPYLLPCLVGSLTTSLGLVIGLLRLKETLVIVPVPDTDTNETTPLLSNTRPSVLQPKSMLALLTPTFRRLLSGNWLAGLAFIIGTQAYPIFAATKPSDGGLGFGTRSIGFSLSISGIAILYLQLVVYPRLERKHGALKCYQMGLKIMTPYFFMLPFLSILASHIERTVGGSDAILALPFPESWISHAGLEYCLLWILLVILVVFQLVGDILAFTSINLLVANIAPSRATLGASNSLQQLITSFNRLVGPLAAGSIWSWSIKHELPYPFNSHFIWVLCGTLMFFSWRLSLRLPSSVDVFASGRTQQSRAGV</sequence>
<keyword evidence="10" id="KW-1185">Reference proteome</keyword>
<feature type="region of interest" description="Disordered" evidence="6">
    <location>
        <begin position="1"/>
        <end position="24"/>
    </location>
</feature>
<dbReference type="Pfam" id="PF07690">
    <property type="entry name" value="MFS_1"/>
    <property type="match status" value="1"/>
</dbReference>
<evidence type="ECO:0000256" key="7">
    <source>
        <dbReference type="SAM" id="Phobius"/>
    </source>
</evidence>